<gene>
    <name evidence="2" type="ORF">CERSUDRAFT_77855</name>
</gene>
<proteinExistence type="predicted"/>
<organism evidence="2 3">
    <name type="scientific">Ceriporiopsis subvermispora (strain B)</name>
    <name type="common">White-rot fungus</name>
    <name type="synonym">Gelatoporia subvermispora</name>
    <dbReference type="NCBI Taxonomy" id="914234"/>
    <lineage>
        <taxon>Eukaryota</taxon>
        <taxon>Fungi</taxon>
        <taxon>Dikarya</taxon>
        <taxon>Basidiomycota</taxon>
        <taxon>Agaricomycotina</taxon>
        <taxon>Agaricomycetes</taxon>
        <taxon>Polyporales</taxon>
        <taxon>Gelatoporiaceae</taxon>
        <taxon>Gelatoporia</taxon>
    </lineage>
</organism>
<dbReference type="STRING" id="914234.M2QI49"/>
<dbReference type="EMBL" id="KB445815">
    <property type="protein sequence ID" value="EMD31765.1"/>
    <property type="molecule type" value="Genomic_DNA"/>
</dbReference>
<feature type="compositionally biased region" description="Basic residues" evidence="1">
    <location>
        <begin position="243"/>
        <end position="259"/>
    </location>
</feature>
<feature type="compositionally biased region" description="Polar residues" evidence="1">
    <location>
        <begin position="260"/>
        <end position="291"/>
    </location>
</feature>
<feature type="region of interest" description="Disordered" evidence="1">
    <location>
        <begin position="316"/>
        <end position="393"/>
    </location>
</feature>
<feature type="compositionally biased region" description="Pro residues" evidence="1">
    <location>
        <begin position="327"/>
        <end position="345"/>
    </location>
</feature>
<feature type="region of interest" description="Disordered" evidence="1">
    <location>
        <begin position="243"/>
        <end position="298"/>
    </location>
</feature>
<sequence>MSSNSSPTVPKLNSSNYVSWCEGMQAWLCTKGLWRLVQGSLTRAHLSATSEASTTPGTIITAANWDHFVDKAAGWIYIMVEDDQWIYLEGIENDPVSMWKKLAEVHLHQAPGNRWNAYDDLLSVRKQEGETLEALINRVEKAMKLCKDLRPGNFTLDNLDKELASMSMIRALPREEYGSFISLLLLSKTLTRRTEETNKCRSEAATRDQALAVLAKLLCNFCGAEGHTESQCFAYQNAQKQAKQRRQVKKKNHGNKQKAHQAQAQDNSSADTPTSFNVEESAGKASTPSGSHHSHIDWNADTEGSAQAIWITHAEDLGGDNGLPPNFEAPPPEQAAPVPNPPPAQPATEVPLVEPLRNSPPREPGPNLAPIQHAAPQHEPPEEMERPPMMGTS</sequence>
<accession>M2QI49</accession>
<evidence type="ECO:0008006" key="4">
    <source>
        <dbReference type="Google" id="ProtNLM"/>
    </source>
</evidence>
<keyword evidence="3" id="KW-1185">Reference proteome</keyword>
<dbReference type="Pfam" id="PF14223">
    <property type="entry name" value="Retrotran_gag_2"/>
    <property type="match status" value="1"/>
</dbReference>
<name>M2QI49_CERS8</name>
<evidence type="ECO:0000256" key="1">
    <source>
        <dbReference type="SAM" id="MobiDB-lite"/>
    </source>
</evidence>
<dbReference type="HOGENOM" id="CLU_702074_0_0_1"/>
<evidence type="ECO:0000313" key="3">
    <source>
        <dbReference type="Proteomes" id="UP000016930"/>
    </source>
</evidence>
<dbReference type="OrthoDB" id="3227225at2759"/>
<dbReference type="AlphaFoldDB" id="M2QI49"/>
<evidence type="ECO:0000313" key="2">
    <source>
        <dbReference type="EMBL" id="EMD31765.1"/>
    </source>
</evidence>
<protein>
    <recommendedName>
        <fullName evidence="4">DUF4219 domain-containing protein</fullName>
    </recommendedName>
</protein>
<dbReference type="Proteomes" id="UP000016930">
    <property type="component" value="Unassembled WGS sequence"/>
</dbReference>
<reference evidence="2 3" key="1">
    <citation type="journal article" date="2012" name="Proc. Natl. Acad. Sci. U.S.A.">
        <title>Comparative genomics of Ceriporiopsis subvermispora and Phanerochaete chrysosporium provide insight into selective ligninolysis.</title>
        <authorList>
            <person name="Fernandez-Fueyo E."/>
            <person name="Ruiz-Duenas F.J."/>
            <person name="Ferreira P."/>
            <person name="Floudas D."/>
            <person name="Hibbett D.S."/>
            <person name="Canessa P."/>
            <person name="Larrondo L.F."/>
            <person name="James T.Y."/>
            <person name="Seelenfreund D."/>
            <person name="Lobos S."/>
            <person name="Polanco R."/>
            <person name="Tello M."/>
            <person name="Honda Y."/>
            <person name="Watanabe T."/>
            <person name="Watanabe T."/>
            <person name="Ryu J.S."/>
            <person name="Kubicek C.P."/>
            <person name="Schmoll M."/>
            <person name="Gaskell J."/>
            <person name="Hammel K.E."/>
            <person name="St John F.J."/>
            <person name="Vanden Wymelenberg A."/>
            <person name="Sabat G."/>
            <person name="Splinter BonDurant S."/>
            <person name="Syed K."/>
            <person name="Yadav J.S."/>
            <person name="Doddapaneni H."/>
            <person name="Subramanian V."/>
            <person name="Lavin J.L."/>
            <person name="Oguiza J.A."/>
            <person name="Perez G."/>
            <person name="Pisabarro A.G."/>
            <person name="Ramirez L."/>
            <person name="Santoyo F."/>
            <person name="Master E."/>
            <person name="Coutinho P.M."/>
            <person name="Henrissat B."/>
            <person name="Lombard V."/>
            <person name="Magnuson J.K."/>
            <person name="Kuees U."/>
            <person name="Hori C."/>
            <person name="Igarashi K."/>
            <person name="Samejima M."/>
            <person name="Held B.W."/>
            <person name="Barry K.W."/>
            <person name="LaButti K.M."/>
            <person name="Lapidus A."/>
            <person name="Lindquist E.A."/>
            <person name="Lucas S.M."/>
            <person name="Riley R."/>
            <person name="Salamov A.A."/>
            <person name="Hoffmeister D."/>
            <person name="Schwenk D."/>
            <person name="Hadar Y."/>
            <person name="Yarden O."/>
            <person name="de Vries R.P."/>
            <person name="Wiebenga A."/>
            <person name="Stenlid J."/>
            <person name="Eastwood D."/>
            <person name="Grigoriev I.V."/>
            <person name="Berka R.M."/>
            <person name="Blanchette R.A."/>
            <person name="Kersten P."/>
            <person name="Martinez A.T."/>
            <person name="Vicuna R."/>
            <person name="Cullen D."/>
        </authorList>
    </citation>
    <scope>NUCLEOTIDE SEQUENCE [LARGE SCALE GENOMIC DNA]</scope>
    <source>
        <strain evidence="2 3">B</strain>
    </source>
</reference>